<accession>A0ACB8XSQ1</accession>
<reference evidence="2" key="1">
    <citation type="journal article" date="2022" name="Mol. Ecol. Resour.">
        <title>The genomes of chicory, endive, great burdock and yacon provide insights into Asteraceae palaeo-polyploidization history and plant inulin production.</title>
        <authorList>
            <person name="Fan W."/>
            <person name="Wang S."/>
            <person name="Wang H."/>
            <person name="Wang A."/>
            <person name="Jiang F."/>
            <person name="Liu H."/>
            <person name="Zhao H."/>
            <person name="Xu D."/>
            <person name="Zhang Y."/>
        </authorList>
    </citation>
    <scope>NUCLEOTIDE SEQUENCE [LARGE SCALE GENOMIC DNA]</scope>
    <source>
        <strain evidence="2">cv. Niubang</strain>
    </source>
</reference>
<proteinExistence type="predicted"/>
<evidence type="ECO:0000313" key="1">
    <source>
        <dbReference type="EMBL" id="KAI3672857.1"/>
    </source>
</evidence>
<evidence type="ECO:0000313" key="2">
    <source>
        <dbReference type="Proteomes" id="UP001055879"/>
    </source>
</evidence>
<dbReference type="EMBL" id="CM042061">
    <property type="protein sequence ID" value="KAI3672857.1"/>
    <property type="molecule type" value="Genomic_DNA"/>
</dbReference>
<name>A0ACB8XSQ1_ARCLA</name>
<gene>
    <name evidence="1" type="ORF">L6452_38957</name>
</gene>
<protein>
    <submittedName>
        <fullName evidence="1">Uncharacterized protein</fullName>
    </submittedName>
</protein>
<dbReference type="Proteomes" id="UP001055879">
    <property type="component" value="Linkage Group LG15"/>
</dbReference>
<sequence>MIIKLHFLFIFFLSFISIIASSFSAFNFTVYGTADVNHTSIILTQNLHNCTSNAYHSNIGRVFYKNPIRFLDSTFNSTVSFFTRFSFIIIPPPPPCLAGEGIAFLITSDSNSLPHSVGCIGLPKSLDQLSSDSSFLAVEFDTSFDQGLDDINDNHVGIDVDSVFSVASIDLMSIGIDLKSGKRITAWIEYRNSEKIIQIWVGYTRVKPESPILVAPLDISNRFNGFMYVGFSGSNGRGSATHLIDNWRFKTSESVPPNFQVETVESENCLICFPEDSDKDDEEHKEGSSDHHHHHHSDKRVLELSLGLLGLNVILILLTVCLVVLYVCFMKRRNPSEKTTQEPRICSSRFQENRMPRRLKLSEIRSATKGFCRNQIVSEGVSAIVYEASLPSCGNVAVKRFIHANKTGYSLEAQFVTEFVKMVGSLRHKNLVQLQGWCCEKKELILVYEFITNGSLDKILHHNSLSFDSRSKILLGVSSALVYLHEECEKQMIHRNVKTSNIMLDADFAPKLGDSGIGELYDHNSRARDGTLQAGAIGYLAPEYVFSGVPTVKTDVYSFGVVVLEVASGRPAVDEGGMVVTDWVWDLWEKKTLVSGADPRLMGRFNNVDMEMMLMVGLICVHPNYQMRPIMKEVVQMLQGGLMPNLPAVKPTVMIQSVVVERSPEVVVVGCGGDDGVTSWGTPNSHFSKG</sequence>
<reference evidence="1 2" key="2">
    <citation type="journal article" date="2022" name="Mol. Ecol. Resour.">
        <title>The genomes of chicory, endive, great burdock and yacon provide insights into Asteraceae paleo-polyploidization history and plant inulin production.</title>
        <authorList>
            <person name="Fan W."/>
            <person name="Wang S."/>
            <person name="Wang H."/>
            <person name="Wang A."/>
            <person name="Jiang F."/>
            <person name="Liu H."/>
            <person name="Zhao H."/>
            <person name="Xu D."/>
            <person name="Zhang Y."/>
        </authorList>
    </citation>
    <scope>NUCLEOTIDE SEQUENCE [LARGE SCALE GENOMIC DNA]</scope>
    <source>
        <strain evidence="2">cv. Niubang</strain>
    </source>
</reference>
<comment type="caution">
    <text evidence="1">The sequence shown here is derived from an EMBL/GenBank/DDBJ whole genome shotgun (WGS) entry which is preliminary data.</text>
</comment>
<organism evidence="1 2">
    <name type="scientific">Arctium lappa</name>
    <name type="common">Greater burdock</name>
    <name type="synonym">Lappa major</name>
    <dbReference type="NCBI Taxonomy" id="4217"/>
    <lineage>
        <taxon>Eukaryota</taxon>
        <taxon>Viridiplantae</taxon>
        <taxon>Streptophyta</taxon>
        <taxon>Embryophyta</taxon>
        <taxon>Tracheophyta</taxon>
        <taxon>Spermatophyta</taxon>
        <taxon>Magnoliopsida</taxon>
        <taxon>eudicotyledons</taxon>
        <taxon>Gunneridae</taxon>
        <taxon>Pentapetalae</taxon>
        <taxon>asterids</taxon>
        <taxon>campanulids</taxon>
        <taxon>Asterales</taxon>
        <taxon>Asteraceae</taxon>
        <taxon>Carduoideae</taxon>
        <taxon>Cardueae</taxon>
        <taxon>Arctiinae</taxon>
        <taxon>Arctium</taxon>
    </lineage>
</organism>
<keyword evidence="2" id="KW-1185">Reference proteome</keyword>